<sequence length="304" mass="31452">MEVGEVFVDVGGVDAHEGGAVADPAHLVAQGVLLGRAQRVDRAARYGGHHPLRFRGVGRRQGAHGVIHLLEDGVCGQVPGQVPEKFRTGLGVDRIRNTGILVVLGSRSHQNEVAVFHHQVRIIFKLLESGGGGIQQDSQPVASAQVNGAVRMHERVAAVRAQRQFIPAGGAEGDFRSLADADVSGHADDGARVVRVEGEVRAGTFTQRHAAEGKGRIGSRVFHRAAHLDIEASGVVDRPVAARGGDDVVKGLSRIAGDVELPAAFQRAAEDGTAARIAGIDGQSAAIALQGSLAADSGNGVAGG</sequence>
<proteinExistence type="predicted"/>
<reference evidence="1" key="1">
    <citation type="submission" date="2019-11" db="EMBL/GenBank/DDBJ databases">
        <authorList>
            <person name="Feng L."/>
        </authorList>
    </citation>
    <scope>NUCLEOTIDE SEQUENCE</scope>
    <source>
        <strain evidence="1">AMuciniphilaLFYP55</strain>
    </source>
</reference>
<dbReference type="EMBL" id="CACRSS010000003">
    <property type="protein sequence ID" value="VYS97579.1"/>
    <property type="molecule type" value="Genomic_DNA"/>
</dbReference>
<evidence type="ECO:0000313" key="1">
    <source>
        <dbReference type="EMBL" id="VYS97579.1"/>
    </source>
</evidence>
<dbReference type="AlphaFoldDB" id="A0A6N2SWY0"/>
<name>A0A6N2SWY0_9BACT</name>
<gene>
    <name evidence="1" type="ORF">AMLFYP55_02328</name>
</gene>
<accession>A0A6N2SWY0</accession>
<organism evidence="1">
    <name type="scientific">Akkermansia muciniphila</name>
    <dbReference type="NCBI Taxonomy" id="239935"/>
    <lineage>
        <taxon>Bacteria</taxon>
        <taxon>Pseudomonadati</taxon>
        <taxon>Verrucomicrobiota</taxon>
        <taxon>Verrucomicrobiia</taxon>
        <taxon>Verrucomicrobiales</taxon>
        <taxon>Akkermansiaceae</taxon>
        <taxon>Akkermansia</taxon>
    </lineage>
</organism>
<protein>
    <submittedName>
        <fullName evidence="1">Uncharacterized protein</fullName>
    </submittedName>
</protein>